<dbReference type="InterPro" id="IPR022085">
    <property type="entry name" value="OpdG"/>
</dbReference>
<name>A0A9X0DMK5_9HELO</name>
<evidence type="ECO:0000256" key="1">
    <source>
        <dbReference type="SAM" id="MobiDB-lite"/>
    </source>
</evidence>
<dbReference type="InterPro" id="IPR053204">
    <property type="entry name" value="Oxopyrrolidines_Biosynth-assoc"/>
</dbReference>
<dbReference type="AlphaFoldDB" id="A0A9X0DMK5"/>
<dbReference type="PANTHER" id="PTHR38797:SF4">
    <property type="entry name" value="NUCLEAR PORE COMPLEX PROTEIN NUP85"/>
    <property type="match status" value="1"/>
</dbReference>
<accession>A0A9X0DMK5</accession>
<proteinExistence type="predicted"/>
<dbReference type="OrthoDB" id="3350591at2759"/>
<reference evidence="2" key="1">
    <citation type="submission" date="2022-11" db="EMBL/GenBank/DDBJ databases">
        <title>Genome Resource of Sclerotinia nivalis Strain SnTB1, a Plant Pathogen Isolated from American Ginseng.</title>
        <authorList>
            <person name="Fan S."/>
        </authorList>
    </citation>
    <scope>NUCLEOTIDE SEQUENCE</scope>
    <source>
        <strain evidence="2">SnTB1</strain>
    </source>
</reference>
<feature type="region of interest" description="Disordered" evidence="1">
    <location>
        <begin position="284"/>
        <end position="306"/>
    </location>
</feature>
<gene>
    <name evidence="2" type="ORF">OCU04_002810</name>
</gene>
<dbReference type="EMBL" id="JAPEIS010000002">
    <property type="protein sequence ID" value="KAJ8069136.1"/>
    <property type="molecule type" value="Genomic_DNA"/>
</dbReference>
<organism evidence="2 3">
    <name type="scientific">Sclerotinia nivalis</name>
    <dbReference type="NCBI Taxonomy" id="352851"/>
    <lineage>
        <taxon>Eukaryota</taxon>
        <taxon>Fungi</taxon>
        <taxon>Dikarya</taxon>
        <taxon>Ascomycota</taxon>
        <taxon>Pezizomycotina</taxon>
        <taxon>Leotiomycetes</taxon>
        <taxon>Helotiales</taxon>
        <taxon>Sclerotiniaceae</taxon>
        <taxon>Sclerotinia</taxon>
    </lineage>
</organism>
<protein>
    <submittedName>
        <fullName evidence="2">Uncharacterized protein</fullName>
    </submittedName>
</protein>
<evidence type="ECO:0000313" key="3">
    <source>
        <dbReference type="Proteomes" id="UP001152300"/>
    </source>
</evidence>
<evidence type="ECO:0000313" key="2">
    <source>
        <dbReference type="EMBL" id="KAJ8069136.1"/>
    </source>
</evidence>
<dbReference type="Pfam" id="PF12311">
    <property type="entry name" value="DUF3632"/>
    <property type="match status" value="1"/>
</dbReference>
<comment type="caution">
    <text evidence="2">The sequence shown here is derived from an EMBL/GenBank/DDBJ whole genome shotgun (WGS) entry which is preliminary data.</text>
</comment>
<sequence length="306" mass="34452">MAELTLRLQSLEDDDPWIIEQKTFDILNDYLQPDSIISAETAAIALDDLNPMKRKESGEEVEATESFLLETWGTFIESAKQIPSDHSSQAKFVVLIKALIHLPPTPVTVWKSERKLWEDLPLIGVAFREAWIDPSSAEDSITPFQQWVNLNSFAAHLLNSTLVTWIHFPIWSLRSALEEESPVADVRDYRILAAAQWIEHSGSYLFEQISDKELSSDEKKSLSGGALYSGRPGLCLERWKFWISRLRDIEGQQSGEGESSLSYPEEVKCAARKAVGIMEGPIKEAAAEDDRAEEVIGHEAFEETDS</sequence>
<dbReference type="PANTHER" id="PTHR38797">
    <property type="entry name" value="NUCLEAR PORE COMPLEX PROTEIN NUP85-RELATED"/>
    <property type="match status" value="1"/>
</dbReference>
<dbReference type="Proteomes" id="UP001152300">
    <property type="component" value="Unassembled WGS sequence"/>
</dbReference>
<keyword evidence="3" id="KW-1185">Reference proteome</keyword>